<reference evidence="6 7" key="1">
    <citation type="journal article" date="2007" name="Proc. Natl. Acad. Sci. U.S.A.">
        <title>Dandruff-associated Malassezia genomes reveal convergent and divergent virulence traits shared with plant and human fungal pathogens.</title>
        <authorList>
            <person name="Xu J."/>
            <person name="Saunders C.W."/>
            <person name="Hu P."/>
            <person name="Grant R.A."/>
            <person name="Boekhout T."/>
            <person name="Kuramae E.E."/>
            <person name="Kronstad J.W."/>
            <person name="Deangelis Y.M."/>
            <person name="Reeder N.L."/>
            <person name="Johnstone K.R."/>
            <person name="Leland M."/>
            <person name="Fieno A.M."/>
            <person name="Begley W.M."/>
            <person name="Sun Y."/>
            <person name="Lacey M.P."/>
            <person name="Chaudhary T."/>
            <person name="Keough T."/>
            <person name="Chu L."/>
            <person name="Sears R."/>
            <person name="Yuan B."/>
            <person name="Dawson T.L.Jr."/>
        </authorList>
    </citation>
    <scope>NUCLEOTIDE SEQUENCE [LARGE SCALE GENOMIC DNA]</scope>
    <source>
        <strain evidence="7">ATCC MYA-4612 / CBS 7966</strain>
    </source>
</reference>
<dbReference type="RefSeq" id="XP_001731907.1">
    <property type="nucleotide sequence ID" value="XM_001731855.1"/>
</dbReference>
<comment type="subcellular location">
    <subcellularLocation>
        <location evidence="1">Mitochondrion inner membrane</location>
    </subcellularLocation>
</comment>
<sequence>MDPIVYKNNNILQRQRIYQSDLRPVYQRLPRSGLYMGIFQIFFWAGIGGITVGAFNMITLDLLS</sequence>
<dbReference type="KEGG" id="mgl:MGL_1175"/>
<evidence type="ECO:0000256" key="3">
    <source>
        <dbReference type="ARBA" id="ARBA00023128"/>
    </source>
</evidence>
<evidence type="ECO:0000256" key="5">
    <source>
        <dbReference type="SAM" id="Phobius"/>
    </source>
</evidence>
<dbReference type="OrthoDB" id="5511599at2759"/>
<evidence type="ECO:0000256" key="1">
    <source>
        <dbReference type="ARBA" id="ARBA00004273"/>
    </source>
</evidence>
<dbReference type="AlphaFoldDB" id="A8PWP8"/>
<dbReference type="EMBL" id="AAYY01000003">
    <property type="protein sequence ID" value="EDP44693.1"/>
    <property type="molecule type" value="Genomic_DNA"/>
</dbReference>
<comment type="caution">
    <text evidence="6">The sequence shown here is derived from an EMBL/GenBank/DDBJ whole genome shotgun (WGS) entry which is preliminary data.</text>
</comment>
<keyword evidence="2" id="KW-0999">Mitochondrion inner membrane</keyword>
<dbReference type="Proteomes" id="UP000008837">
    <property type="component" value="Unassembled WGS sequence"/>
</dbReference>
<keyword evidence="7" id="KW-1185">Reference proteome</keyword>
<keyword evidence="4 5" id="KW-0472">Membrane</keyword>
<dbReference type="STRING" id="425265.A8PWP8"/>
<protein>
    <submittedName>
        <fullName evidence="6">Uncharacterized protein</fullName>
    </submittedName>
</protein>
<proteinExistence type="predicted"/>
<dbReference type="GeneID" id="5856212"/>
<dbReference type="GO" id="GO:0005743">
    <property type="term" value="C:mitochondrial inner membrane"/>
    <property type="evidence" value="ECO:0007669"/>
    <property type="project" value="UniProtKB-SubCell"/>
</dbReference>
<keyword evidence="5" id="KW-0812">Transmembrane</keyword>
<dbReference type="Pfam" id="PF02238">
    <property type="entry name" value="COX7a"/>
    <property type="match status" value="1"/>
</dbReference>
<evidence type="ECO:0000313" key="6">
    <source>
        <dbReference type="EMBL" id="EDP44693.1"/>
    </source>
</evidence>
<organism evidence="6 7">
    <name type="scientific">Malassezia globosa (strain ATCC MYA-4612 / CBS 7966)</name>
    <name type="common">Dandruff-associated fungus</name>
    <dbReference type="NCBI Taxonomy" id="425265"/>
    <lineage>
        <taxon>Eukaryota</taxon>
        <taxon>Fungi</taxon>
        <taxon>Dikarya</taxon>
        <taxon>Basidiomycota</taxon>
        <taxon>Ustilaginomycotina</taxon>
        <taxon>Malasseziomycetes</taxon>
        <taxon>Malasseziales</taxon>
        <taxon>Malasseziaceae</taxon>
        <taxon>Malassezia</taxon>
    </lineage>
</organism>
<keyword evidence="3" id="KW-0496">Mitochondrion</keyword>
<accession>A8PWP8</accession>
<dbReference type="InterPro" id="IPR039297">
    <property type="entry name" value="COX7a"/>
</dbReference>
<dbReference type="InParanoid" id="A8PWP8"/>
<dbReference type="VEuPathDB" id="FungiDB:MGL_1175"/>
<dbReference type="OMA" id="WAGIGGI"/>
<keyword evidence="5" id="KW-1133">Transmembrane helix</keyword>
<evidence type="ECO:0000313" key="7">
    <source>
        <dbReference type="Proteomes" id="UP000008837"/>
    </source>
</evidence>
<gene>
    <name evidence="6" type="ORF">MGL_1175</name>
</gene>
<name>A8PWP8_MALGO</name>
<feature type="transmembrane region" description="Helical" evidence="5">
    <location>
        <begin position="33"/>
        <end position="58"/>
    </location>
</feature>
<evidence type="ECO:0000256" key="2">
    <source>
        <dbReference type="ARBA" id="ARBA00022792"/>
    </source>
</evidence>
<evidence type="ECO:0000256" key="4">
    <source>
        <dbReference type="ARBA" id="ARBA00023136"/>
    </source>
</evidence>